<name>A0A915E6A2_9BILA</name>
<evidence type="ECO:0000256" key="2">
    <source>
        <dbReference type="ARBA" id="ARBA00022692"/>
    </source>
</evidence>
<dbReference type="Proteomes" id="UP000887574">
    <property type="component" value="Unplaced"/>
</dbReference>
<comment type="subcellular location">
    <subcellularLocation>
        <location evidence="1">Membrane</location>
        <topology evidence="1">Multi-pass membrane protein</topology>
    </subcellularLocation>
</comment>
<protein>
    <submittedName>
        <fullName evidence="8">SLC26A/SulP transporter domain-containing protein</fullName>
    </submittedName>
</protein>
<feature type="transmembrane region" description="Helical" evidence="5">
    <location>
        <begin position="61"/>
        <end position="81"/>
    </location>
</feature>
<reference evidence="8" key="1">
    <citation type="submission" date="2022-11" db="UniProtKB">
        <authorList>
            <consortium name="WormBaseParasite"/>
        </authorList>
    </citation>
    <scope>IDENTIFICATION</scope>
</reference>
<proteinExistence type="predicted"/>
<dbReference type="GO" id="GO:0016020">
    <property type="term" value="C:membrane"/>
    <property type="evidence" value="ECO:0007669"/>
    <property type="project" value="UniProtKB-SubCell"/>
</dbReference>
<dbReference type="PANTHER" id="PTHR11814">
    <property type="entry name" value="SULFATE TRANSPORTER"/>
    <property type="match status" value="1"/>
</dbReference>
<keyword evidence="2 5" id="KW-0812">Transmembrane</keyword>
<dbReference type="GO" id="GO:0055085">
    <property type="term" value="P:transmembrane transport"/>
    <property type="evidence" value="ECO:0007669"/>
    <property type="project" value="InterPro"/>
</dbReference>
<evidence type="ECO:0000256" key="5">
    <source>
        <dbReference type="SAM" id="Phobius"/>
    </source>
</evidence>
<keyword evidence="7" id="KW-1185">Reference proteome</keyword>
<sequence>MNQVEFESQYGRIREKDKLSLFEKSKLNFSCSTAWRSIQGCVPILHWLPNYSFRECFHGDLITGLTVGIMVVPQGMAYATLAGVDPVYGLYSCFFAAFIYMFFGTSRHVSIGTFAVASMMVATVHTQMLNDPARIENITLSKLNSSSDVTVAFGNDLTPMMITSALTFGVGICQLLMALCRLSFLTNYISDPLVSGFTTGAAVHVLFSQLDKAIGVKVPKHHGAGMIVKMAIGLIKAIPAQIYGHLA</sequence>
<dbReference type="InterPro" id="IPR001902">
    <property type="entry name" value="SLC26A/SulP_fam"/>
</dbReference>
<evidence type="ECO:0000259" key="6">
    <source>
        <dbReference type="Pfam" id="PF00916"/>
    </source>
</evidence>
<accession>A0A915E6A2</accession>
<keyword evidence="4 5" id="KW-0472">Membrane</keyword>
<feature type="transmembrane region" description="Helical" evidence="5">
    <location>
        <begin position="111"/>
        <end position="129"/>
    </location>
</feature>
<evidence type="ECO:0000313" key="7">
    <source>
        <dbReference type="Proteomes" id="UP000887574"/>
    </source>
</evidence>
<evidence type="ECO:0000256" key="1">
    <source>
        <dbReference type="ARBA" id="ARBA00004141"/>
    </source>
</evidence>
<organism evidence="7 8">
    <name type="scientific">Ditylenchus dipsaci</name>
    <dbReference type="NCBI Taxonomy" id="166011"/>
    <lineage>
        <taxon>Eukaryota</taxon>
        <taxon>Metazoa</taxon>
        <taxon>Ecdysozoa</taxon>
        <taxon>Nematoda</taxon>
        <taxon>Chromadorea</taxon>
        <taxon>Rhabditida</taxon>
        <taxon>Tylenchina</taxon>
        <taxon>Tylenchomorpha</taxon>
        <taxon>Sphaerularioidea</taxon>
        <taxon>Anguinidae</taxon>
        <taxon>Anguininae</taxon>
        <taxon>Ditylenchus</taxon>
    </lineage>
</organism>
<evidence type="ECO:0000256" key="4">
    <source>
        <dbReference type="ARBA" id="ARBA00023136"/>
    </source>
</evidence>
<evidence type="ECO:0000256" key="3">
    <source>
        <dbReference type="ARBA" id="ARBA00022989"/>
    </source>
</evidence>
<evidence type="ECO:0000313" key="8">
    <source>
        <dbReference type="WBParaSite" id="jg2783"/>
    </source>
</evidence>
<feature type="domain" description="SLC26A/SulP transporter" evidence="6">
    <location>
        <begin position="57"/>
        <end position="239"/>
    </location>
</feature>
<dbReference type="WBParaSite" id="jg2783">
    <property type="protein sequence ID" value="jg2783"/>
    <property type="gene ID" value="jg2783"/>
</dbReference>
<dbReference type="AlphaFoldDB" id="A0A915E6A2"/>
<keyword evidence="3 5" id="KW-1133">Transmembrane helix</keyword>
<feature type="transmembrane region" description="Helical" evidence="5">
    <location>
        <begin position="160"/>
        <end position="180"/>
    </location>
</feature>
<dbReference type="Pfam" id="PF00916">
    <property type="entry name" value="Sulfate_transp"/>
    <property type="match status" value="1"/>
</dbReference>
<dbReference type="InterPro" id="IPR011547">
    <property type="entry name" value="SLC26A/SulP_dom"/>
</dbReference>
<feature type="transmembrane region" description="Helical" evidence="5">
    <location>
        <begin position="87"/>
        <end position="104"/>
    </location>
</feature>